<dbReference type="Proteomes" id="UP000317716">
    <property type="component" value="Unassembled WGS sequence"/>
</dbReference>
<comment type="caution">
    <text evidence="1">The sequence shown here is derived from an EMBL/GenBank/DDBJ whole genome shotgun (WGS) entry which is preliminary data.</text>
</comment>
<evidence type="ECO:0000313" key="1">
    <source>
        <dbReference type="EMBL" id="TMQ47875.1"/>
    </source>
</evidence>
<organism evidence="1 2">
    <name type="scientific">Eiseniibacteriota bacterium</name>
    <dbReference type="NCBI Taxonomy" id="2212470"/>
    <lineage>
        <taxon>Bacteria</taxon>
        <taxon>Candidatus Eiseniibacteriota</taxon>
    </lineage>
</organism>
<dbReference type="EMBL" id="VBOS01000507">
    <property type="protein sequence ID" value="TMQ47875.1"/>
    <property type="molecule type" value="Genomic_DNA"/>
</dbReference>
<dbReference type="InterPro" id="IPR026444">
    <property type="entry name" value="Secre_tail"/>
</dbReference>
<accession>A0A538S921</accession>
<feature type="non-terminal residue" evidence="1">
    <location>
        <position position="1"/>
    </location>
</feature>
<evidence type="ECO:0000313" key="2">
    <source>
        <dbReference type="Proteomes" id="UP000317716"/>
    </source>
</evidence>
<dbReference type="NCBIfam" id="TIGR04183">
    <property type="entry name" value="Por_Secre_tail"/>
    <property type="match status" value="1"/>
</dbReference>
<dbReference type="AlphaFoldDB" id="A0A538S921"/>
<sequence length="108" mass="11844">EMDTFDPTSGVQFHYGHVDPTLGESTDGTIDGHLDQLGFIRMTVDDDGHVTLSVFTVSGQRVRMLVDGVREAGRGTAVLDGRDLPAGLYYVKLEAAGRRRVEKVLLLR</sequence>
<protein>
    <submittedName>
        <fullName evidence="1">T9SS type A sorting domain-containing protein</fullName>
    </submittedName>
</protein>
<gene>
    <name evidence="1" type="ORF">E6K72_13575</name>
</gene>
<dbReference type="Gene3D" id="2.60.40.4070">
    <property type="match status" value="1"/>
</dbReference>
<proteinExistence type="predicted"/>
<reference evidence="1 2" key="1">
    <citation type="journal article" date="2019" name="Nat. Microbiol.">
        <title>Mediterranean grassland soil C-N compound turnover is dependent on rainfall and depth, and is mediated by genomically divergent microorganisms.</title>
        <authorList>
            <person name="Diamond S."/>
            <person name="Andeer P.F."/>
            <person name="Li Z."/>
            <person name="Crits-Christoph A."/>
            <person name="Burstein D."/>
            <person name="Anantharaman K."/>
            <person name="Lane K.R."/>
            <person name="Thomas B.C."/>
            <person name="Pan C."/>
            <person name="Northen T.R."/>
            <person name="Banfield J.F."/>
        </authorList>
    </citation>
    <scope>NUCLEOTIDE SEQUENCE [LARGE SCALE GENOMIC DNA]</scope>
    <source>
        <strain evidence="1">WS_2</strain>
    </source>
</reference>
<name>A0A538S921_UNCEI</name>